<name>A0AAV2AGG5_9ARAC</name>
<reference evidence="1 2" key="1">
    <citation type="submission" date="2024-04" db="EMBL/GenBank/DDBJ databases">
        <authorList>
            <person name="Rising A."/>
            <person name="Reimegard J."/>
            <person name="Sonavane S."/>
            <person name="Akerstrom W."/>
            <person name="Nylinder S."/>
            <person name="Hedman E."/>
            <person name="Kallberg Y."/>
        </authorList>
    </citation>
    <scope>NUCLEOTIDE SEQUENCE [LARGE SCALE GENOMIC DNA]</scope>
</reference>
<comment type="caution">
    <text evidence="1">The sequence shown here is derived from an EMBL/GenBank/DDBJ whole genome shotgun (WGS) entry which is preliminary data.</text>
</comment>
<dbReference type="EMBL" id="CAXIEN010000162">
    <property type="protein sequence ID" value="CAL1283010.1"/>
    <property type="molecule type" value="Genomic_DNA"/>
</dbReference>
<proteinExistence type="predicted"/>
<sequence>MKAVHFRCIPKTGRTSVKRRIVTWVAHDGNYYAMIEWQSVFIVDLGTTARCYRTDRAAGTFRRFAFSTPSRRVRHPVNKFVVWR</sequence>
<evidence type="ECO:0000313" key="2">
    <source>
        <dbReference type="Proteomes" id="UP001497382"/>
    </source>
</evidence>
<gene>
    <name evidence="1" type="ORF">LARSCL_LOCUS12344</name>
</gene>
<dbReference type="AlphaFoldDB" id="A0AAV2AGG5"/>
<evidence type="ECO:0000313" key="1">
    <source>
        <dbReference type="EMBL" id="CAL1283010.1"/>
    </source>
</evidence>
<accession>A0AAV2AGG5</accession>
<keyword evidence="2" id="KW-1185">Reference proteome</keyword>
<protein>
    <submittedName>
        <fullName evidence="1">Uncharacterized protein</fullName>
    </submittedName>
</protein>
<dbReference type="Proteomes" id="UP001497382">
    <property type="component" value="Unassembled WGS sequence"/>
</dbReference>
<organism evidence="1 2">
    <name type="scientific">Larinioides sclopetarius</name>
    <dbReference type="NCBI Taxonomy" id="280406"/>
    <lineage>
        <taxon>Eukaryota</taxon>
        <taxon>Metazoa</taxon>
        <taxon>Ecdysozoa</taxon>
        <taxon>Arthropoda</taxon>
        <taxon>Chelicerata</taxon>
        <taxon>Arachnida</taxon>
        <taxon>Araneae</taxon>
        <taxon>Araneomorphae</taxon>
        <taxon>Entelegynae</taxon>
        <taxon>Araneoidea</taxon>
        <taxon>Araneidae</taxon>
        <taxon>Larinioides</taxon>
    </lineage>
</organism>